<comment type="caution">
    <text evidence="3">The sequence shown here is derived from an EMBL/GenBank/DDBJ whole genome shotgun (WGS) entry which is preliminary data.</text>
</comment>
<dbReference type="Gene3D" id="3.20.20.80">
    <property type="entry name" value="Glycosidases"/>
    <property type="match status" value="1"/>
</dbReference>
<dbReference type="Proteomes" id="UP000076858">
    <property type="component" value="Unassembled WGS sequence"/>
</dbReference>
<organism evidence="3 4">
    <name type="scientific">Daphnia magna</name>
    <dbReference type="NCBI Taxonomy" id="35525"/>
    <lineage>
        <taxon>Eukaryota</taxon>
        <taxon>Metazoa</taxon>
        <taxon>Ecdysozoa</taxon>
        <taxon>Arthropoda</taxon>
        <taxon>Crustacea</taxon>
        <taxon>Branchiopoda</taxon>
        <taxon>Diplostraca</taxon>
        <taxon>Cladocera</taxon>
        <taxon>Anomopoda</taxon>
        <taxon>Daphniidae</taxon>
        <taxon>Daphnia</taxon>
    </lineage>
</organism>
<name>A0A164JRK5_9CRUS</name>
<dbReference type="EMBL" id="LRGB01004012">
    <property type="protein sequence ID" value="KZS02586.1"/>
    <property type="molecule type" value="Genomic_DNA"/>
</dbReference>
<dbReference type="GO" id="GO:0005975">
    <property type="term" value="P:carbohydrate metabolic process"/>
    <property type="evidence" value="ECO:0007669"/>
    <property type="project" value="InterPro"/>
</dbReference>
<reference evidence="3 4" key="1">
    <citation type="submission" date="2016-03" db="EMBL/GenBank/DDBJ databases">
        <title>EvidentialGene: Evidence-directed Construction of Genes on Genomes.</title>
        <authorList>
            <person name="Gilbert D.G."/>
            <person name="Choi J.-H."/>
            <person name="Mockaitis K."/>
            <person name="Colbourne J."/>
            <person name="Pfrender M."/>
        </authorList>
    </citation>
    <scope>NUCLEOTIDE SEQUENCE [LARGE SCALE GENOMIC DNA]</scope>
    <source>
        <strain evidence="3 4">Xinb3</strain>
        <tissue evidence="3">Complete organism</tissue>
    </source>
</reference>
<sequence>MKLIFVTFLWWFATPSLSQAETRLVCYLNVTAINRTGDGAFGLDKIDPFLCTHLIYGFTSDMIINCDSYGSTGIPHDKLLGL</sequence>
<feature type="signal peptide" evidence="1">
    <location>
        <begin position="1"/>
        <end position="20"/>
    </location>
</feature>
<dbReference type="PROSITE" id="PS51910">
    <property type="entry name" value="GH18_2"/>
    <property type="match status" value="1"/>
</dbReference>
<dbReference type="InterPro" id="IPR001223">
    <property type="entry name" value="Glyco_hydro18_cat"/>
</dbReference>
<keyword evidence="4" id="KW-1185">Reference proteome</keyword>
<gene>
    <name evidence="3" type="ORF">APZ42_000314</name>
</gene>
<feature type="non-terminal residue" evidence="3">
    <location>
        <position position="82"/>
    </location>
</feature>
<feature type="chain" id="PRO_5007851028" evidence="1">
    <location>
        <begin position="21"/>
        <end position="82"/>
    </location>
</feature>
<keyword evidence="1" id="KW-0732">Signal</keyword>
<dbReference type="AlphaFoldDB" id="A0A164JRK5"/>
<evidence type="ECO:0000313" key="3">
    <source>
        <dbReference type="EMBL" id="KZS02586.1"/>
    </source>
</evidence>
<dbReference type="SUPFAM" id="SSF51445">
    <property type="entry name" value="(Trans)glycosidases"/>
    <property type="match status" value="1"/>
</dbReference>
<evidence type="ECO:0000259" key="2">
    <source>
        <dbReference type="PROSITE" id="PS51910"/>
    </source>
</evidence>
<evidence type="ECO:0000256" key="1">
    <source>
        <dbReference type="SAM" id="SignalP"/>
    </source>
</evidence>
<feature type="domain" description="GH18" evidence="2">
    <location>
        <begin position="22"/>
        <end position="82"/>
    </location>
</feature>
<dbReference type="InterPro" id="IPR017853">
    <property type="entry name" value="GH"/>
</dbReference>
<evidence type="ECO:0000313" key="4">
    <source>
        <dbReference type="Proteomes" id="UP000076858"/>
    </source>
</evidence>
<proteinExistence type="predicted"/>
<accession>A0A164JRK5</accession>
<protein>
    <submittedName>
        <fullName evidence="3">Putative Brain chitinase and chia</fullName>
    </submittedName>
</protein>
<dbReference type="STRING" id="35525.A0A164JRK5"/>